<dbReference type="PROSITE" id="PS51782">
    <property type="entry name" value="LYSM"/>
    <property type="match status" value="1"/>
</dbReference>
<reference evidence="2 3" key="1">
    <citation type="submission" date="2024-07" db="EMBL/GenBank/DDBJ databases">
        <authorList>
            <person name="Kang M."/>
        </authorList>
    </citation>
    <scope>NUCLEOTIDE SEQUENCE [LARGE SCALE GENOMIC DNA]</scope>
    <source>
        <strain evidence="2 3">DFM31</strain>
    </source>
</reference>
<feature type="domain" description="LysM" evidence="1">
    <location>
        <begin position="177"/>
        <end position="224"/>
    </location>
</feature>
<keyword evidence="3" id="KW-1185">Reference proteome</keyword>
<dbReference type="SMART" id="SM00257">
    <property type="entry name" value="LysM"/>
    <property type="match status" value="1"/>
</dbReference>
<name>A0ABV3L7K4_9RHOB</name>
<accession>A0ABV3L7K4</accession>
<evidence type="ECO:0000313" key="2">
    <source>
        <dbReference type="EMBL" id="MEV8467467.1"/>
    </source>
</evidence>
<dbReference type="EMBL" id="JBFBVU010000013">
    <property type="protein sequence ID" value="MEV8467467.1"/>
    <property type="molecule type" value="Genomic_DNA"/>
</dbReference>
<protein>
    <submittedName>
        <fullName evidence="2">LysM peptidoglycan-binding domain-containing protein</fullName>
    </submittedName>
</protein>
<dbReference type="InterPro" id="IPR018392">
    <property type="entry name" value="LysM"/>
</dbReference>
<dbReference type="CDD" id="cd00118">
    <property type="entry name" value="LysM"/>
    <property type="match status" value="1"/>
</dbReference>
<dbReference type="InterPro" id="IPR045361">
    <property type="entry name" value="CIS_tube_prot_N"/>
</dbReference>
<dbReference type="InterPro" id="IPR036779">
    <property type="entry name" value="LysM_dom_sf"/>
</dbReference>
<dbReference type="Gene3D" id="3.10.350.10">
    <property type="entry name" value="LysM domain"/>
    <property type="match status" value="1"/>
</dbReference>
<dbReference type="Pfam" id="PF19266">
    <property type="entry name" value="CIS_tube"/>
    <property type="match status" value="1"/>
</dbReference>
<organism evidence="2 3">
    <name type="scientific">Meridianimarinicoccus marinus</name>
    <dbReference type="NCBI Taxonomy" id="3231483"/>
    <lineage>
        <taxon>Bacteria</taxon>
        <taxon>Pseudomonadati</taxon>
        <taxon>Pseudomonadota</taxon>
        <taxon>Alphaproteobacteria</taxon>
        <taxon>Rhodobacterales</taxon>
        <taxon>Paracoccaceae</taxon>
        <taxon>Meridianimarinicoccus</taxon>
    </lineage>
</organism>
<sequence>MVQLTFQRLTLDKQPNGSPIMVPYNPTELALSKSAQYSDVAIPGIDQPIIQFVRGESEALTLELFFDSTEAGTGAGADSVQPQVDQFHRLVTIDGNLHTPPIVRMTWGTDFPGVALGDNAQPSAAMDAIVLSCARRFTLFNADGIPLRATVSLQLREYLTLSEQVDLINFRSADHTRVRTVREGETLPLIAYEAYDDPAKWRLIAEANGLSDVRHLQPGMQLTLPPTV</sequence>
<proteinExistence type="predicted"/>
<comment type="caution">
    <text evidence="2">The sequence shown here is derived from an EMBL/GenBank/DDBJ whole genome shotgun (WGS) entry which is preliminary data.</text>
</comment>
<dbReference type="Proteomes" id="UP001553161">
    <property type="component" value="Unassembled WGS sequence"/>
</dbReference>
<dbReference type="RefSeq" id="WP_366193276.1">
    <property type="nucleotide sequence ID" value="NZ_JBFBVU010000013.1"/>
</dbReference>
<evidence type="ECO:0000259" key="1">
    <source>
        <dbReference type="PROSITE" id="PS51782"/>
    </source>
</evidence>
<dbReference type="Pfam" id="PF01476">
    <property type="entry name" value="LysM"/>
    <property type="match status" value="1"/>
</dbReference>
<evidence type="ECO:0000313" key="3">
    <source>
        <dbReference type="Proteomes" id="UP001553161"/>
    </source>
</evidence>
<gene>
    <name evidence="2" type="ORF">AB0T83_11820</name>
</gene>